<sequence>MHKVNAAIIQKEKMLNRIKFRQIKSKRRKKRLDELAMITELQLFKGPKNTVSYNNSQKIEKNKMVLNILKRHKKENGNKFHTETDPRKMKITDIEIEFDEHNKIILNNKAKSSKNSESLKPYKRTSILEVISNKQQEPKGYVIDELNRFVSDIANKNYPDKLAKIQLKKKDSSKMRQISCLIFREIHQLPLGKFRTPNLYPKNSTEFVSDYRKIRDTVKERMLLCQEIDKMIKKKKGISYKFQNQSYHFTLNNPGVKTIKPSQITYSKRQKSKIMQHQEAQKMRGLSLKKSVNNMIKIPNLKIGLHSTRSIPSKKISNSSREKSLSLDINIAPCGLLWSARLILICATINIIKS</sequence>
<accession>A0AAD1XCX0</accession>
<dbReference type="AlphaFoldDB" id="A0AAD1XCX0"/>
<gene>
    <name evidence="1" type="ORF">ECRASSUSDP1_LOCUS7780</name>
</gene>
<name>A0AAD1XCX0_EUPCR</name>
<protein>
    <submittedName>
        <fullName evidence="1">Uncharacterized protein</fullName>
    </submittedName>
</protein>
<evidence type="ECO:0000313" key="2">
    <source>
        <dbReference type="Proteomes" id="UP001295684"/>
    </source>
</evidence>
<dbReference type="EMBL" id="CAMPGE010007591">
    <property type="protein sequence ID" value="CAI2366507.1"/>
    <property type="molecule type" value="Genomic_DNA"/>
</dbReference>
<reference evidence="1" key="1">
    <citation type="submission" date="2023-07" db="EMBL/GenBank/DDBJ databases">
        <authorList>
            <consortium name="AG Swart"/>
            <person name="Singh M."/>
            <person name="Singh A."/>
            <person name="Seah K."/>
            <person name="Emmerich C."/>
        </authorList>
    </citation>
    <scope>NUCLEOTIDE SEQUENCE</scope>
    <source>
        <strain evidence="1">DP1</strain>
    </source>
</reference>
<organism evidence="1 2">
    <name type="scientific">Euplotes crassus</name>
    <dbReference type="NCBI Taxonomy" id="5936"/>
    <lineage>
        <taxon>Eukaryota</taxon>
        <taxon>Sar</taxon>
        <taxon>Alveolata</taxon>
        <taxon>Ciliophora</taxon>
        <taxon>Intramacronucleata</taxon>
        <taxon>Spirotrichea</taxon>
        <taxon>Hypotrichia</taxon>
        <taxon>Euplotida</taxon>
        <taxon>Euplotidae</taxon>
        <taxon>Moneuplotes</taxon>
    </lineage>
</organism>
<evidence type="ECO:0000313" key="1">
    <source>
        <dbReference type="EMBL" id="CAI2366507.1"/>
    </source>
</evidence>
<keyword evidence="2" id="KW-1185">Reference proteome</keyword>
<comment type="caution">
    <text evidence="1">The sequence shown here is derived from an EMBL/GenBank/DDBJ whole genome shotgun (WGS) entry which is preliminary data.</text>
</comment>
<proteinExistence type="predicted"/>
<dbReference type="Proteomes" id="UP001295684">
    <property type="component" value="Unassembled WGS sequence"/>
</dbReference>